<dbReference type="RefSeq" id="WP_377211954.1">
    <property type="nucleotide sequence ID" value="NZ_JBHTJV010000003.1"/>
</dbReference>
<reference evidence="4" key="1">
    <citation type="journal article" date="2019" name="Int. J. Syst. Evol. Microbiol.">
        <title>The Global Catalogue of Microorganisms (GCM) 10K type strain sequencing project: providing services to taxonomists for standard genome sequencing and annotation.</title>
        <authorList>
            <consortium name="The Broad Institute Genomics Platform"/>
            <consortium name="The Broad Institute Genome Sequencing Center for Infectious Disease"/>
            <person name="Wu L."/>
            <person name="Ma J."/>
        </authorList>
    </citation>
    <scope>NUCLEOTIDE SEQUENCE [LARGE SCALE GENOMIC DNA]</scope>
    <source>
        <strain evidence="4">CCUG 60023</strain>
    </source>
</reference>
<comment type="caution">
    <text evidence="3">The sequence shown here is derived from an EMBL/GenBank/DDBJ whole genome shotgun (WGS) entry which is preliminary data.</text>
</comment>
<dbReference type="InterPro" id="IPR018764">
    <property type="entry name" value="RskA_C"/>
</dbReference>
<dbReference type="Proteomes" id="UP001597101">
    <property type="component" value="Unassembled WGS sequence"/>
</dbReference>
<accession>A0ABW3FEF2</accession>
<name>A0ABW3FEF2_9HYPH</name>
<evidence type="ECO:0000256" key="1">
    <source>
        <dbReference type="SAM" id="MobiDB-lite"/>
    </source>
</evidence>
<proteinExistence type="predicted"/>
<feature type="domain" description="Anti-sigma K factor RskA C-terminal" evidence="2">
    <location>
        <begin position="148"/>
        <end position="292"/>
    </location>
</feature>
<organism evidence="3 4">
    <name type="scientific">Pseudahrensia aquimaris</name>
    <dbReference type="NCBI Taxonomy" id="744461"/>
    <lineage>
        <taxon>Bacteria</taxon>
        <taxon>Pseudomonadati</taxon>
        <taxon>Pseudomonadota</taxon>
        <taxon>Alphaproteobacteria</taxon>
        <taxon>Hyphomicrobiales</taxon>
        <taxon>Ahrensiaceae</taxon>
        <taxon>Pseudahrensia</taxon>
    </lineage>
</organism>
<dbReference type="PANTHER" id="PTHR37461:SF1">
    <property type="entry name" value="ANTI-SIGMA-K FACTOR RSKA"/>
    <property type="match status" value="1"/>
</dbReference>
<evidence type="ECO:0000259" key="2">
    <source>
        <dbReference type="Pfam" id="PF10099"/>
    </source>
</evidence>
<sequence length="305" mass="31381">MSRQEEQLDAAEYVIGTLSAAERAAFEAVVESDPTAQADVSFWQKMFGDLSSTVSPVIPGDDVWAKIESALPDNDQRQGGLGLADAVQRTNVTQLATGAALGASQAGVSTRTDRETPSSAVAEAAKPRAANDNAGAVERSRSRWRFGAIAASLAALGLGFLLVNDDARSRVDTALKGGAPAQEQVAGGETPAMQSGKEYIAVVNANADQPALIVKVNAETGAVLVRSLGVERPDGKSLELWYVPEGQKAVSVGLVGEGAIDLGDLSAKSGDLLAISVEPQGGAPEGVATGPVIYTGKLIEDVDAR</sequence>
<dbReference type="EMBL" id="JBHTJV010000003">
    <property type="protein sequence ID" value="MFD0916123.1"/>
    <property type="molecule type" value="Genomic_DNA"/>
</dbReference>
<dbReference type="PANTHER" id="PTHR37461">
    <property type="entry name" value="ANTI-SIGMA-K FACTOR RSKA"/>
    <property type="match status" value="1"/>
</dbReference>
<protein>
    <submittedName>
        <fullName evidence="3">Anti-sigma factor domain-containing protein</fullName>
    </submittedName>
</protein>
<evidence type="ECO:0000313" key="3">
    <source>
        <dbReference type="EMBL" id="MFD0916123.1"/>
    </source>
</evidence>
<evidence type="ECO:0000313" key="4">
    <source>
        <dbReference type="Proteomes" id="UP001597101"/>
    </source>
</evidence>
<dbReference type="Pfam" id="PF10099">
    <property type="entry name" value="RskA_C"/>
    <property type="match status" value="1"/>
</dbReference>
<dbReference type="InterPro" id="IPR051474">
    <property type="entry name" value="Anti-sigma-K/W_factor"/>
</dbReference>
<feature type="region of interest" description="Disordered" evidence="1">
    <location>
        <begin position="103"/>
        <end position="137"/>
    </location>
</feature>
<keyword evidence="4" id="KW-1185">Reference proteome</keyword>
<gene>
    <name evidence="3" type="ORF">ACFQ14_06865</name>
</gene>